<dbReference type="Proteomes" id="UP000269352">
    <property type="component" value="Unassembled WGS sequence"/>
</dbReference>
<keyword evidence="2" id="KW-0808">Transferase</keyword>
<accession>A0A388TCQ2</accession>
<dbReference type="AlphaFoldDB" id="A0A388TCQ2"/>
<dbReference type="InterPro" id="IPR029044">
    <property type="entry name" value="Nucleotide-diphossugar_trans"/>
</dbReference>
<dbReference type="EMBL" id="BGZN01000037">
    <property type="protein sequence ID" value="GBR74266.1"/>
    <property type="molecule type" value="Genomic_DNA"/>
</dbReference>
<protein>
    <submittedName>
        <fullName evidence="2">Glycosyl transferase GTA-type super family</fullName>
    </submittedName>
</protein>
<keyword evidence="3" id="KW-1185">Reference proteome</keyword>
<comment type="caution">
    <text evidence="2">The sequence shown here is derived from an EMBL/GenBank/DDBJ whole genome shotgun (WGS) entry which is preliminary data.</text>
</comment>
<name>A0A388TCQ2_TERA1</name>
<dbReference type="InterPro" id="IPR001173">
    <property type="entry name" value="Glyco_trans_2-like"/>
</dbReference>
<reference evidence="2 3" key="1">
    <citation type="journal article" date="2019" name="ISME J.">
        <title>Genome analyses of uncultured TG2/ZB3 bacteria in 'Margulisbacteria' specifically attached to ectosymbiotic spirochetes of protists in the termite gut.</title>
        <authorList>
            <person name="Utami Y.D."/>
            <person name="Kuwahara H."/>
            <person name="Igai K."/>
            <person name="Murakami T."/>
            <person name="Sugaya K."/>
            <person name="Morikawa T."/>
            <person name="Nagura Y."/>
            <person name="Yuki M."/>
            <person name="Deevong P."/>
            <person name="Inoue T."/>
            <person name="Kihara K."/>
            <person name="Lo N."/>
            <person name="Yamada A."/>
            <person name="Ohkuma M."/>
            <person name="Hongoh Y."/>
        </authorList>
    </citation>
    <scope>NUCLEOTIDE SEQUENCE [LARGE SCALE GENOMIC DNA]</scope>
    <source>
        <strain evidence="2">NkOx7-01</strain>
    </source>
</reference>
<feature type="domain" description="Glycosyltransferase 2-like" evidence="1">
    <location>
        <begin position="2"/>
        <end position="155"/>
    </location>
</feature>
<dbReference type="GO" id="GO:0016740">
    <property type="term" value="F:transferase activity"/>
    <property type="evidence" value="ECO:0007669"/>
    <property type="project" value="UniProtKB-KW"/>
</dbReference>
<gene>
    <name evidence="2" type="ORF">NO1_1474</name>
</gene>
<dbReference type="PANTHER" id="PTHR22916">
    <property type="entry name" value="GLYCOSYLTRANSFERASE"/>
    <property type="match status" value="1"/>
</dbReference>
<dbReference type="SUPFAM" id="SSF53448">
    <property type="entry name" value="Nucleotide-diphospho-sugar transferases"/>
    <property type="match status" value="1"/>
</dbReference>
<dbReference type="Pfam" id="PF00535">
    <property type="entry name" value="Glycos_transf_2"/>
    <property type="match status" value="1"/>
</dbReference>
<evidence type="ECO:0000259" key="1">
    <source>
        <dbReference type="Pfam" id="PF00535"/>
    </source>
</evidence>
<evidence type="ECO:0000313" key="2">
    <source>
        <dbReference type="EMBL" id="GBR74266.1"/>
    </source>
</evidence>
<sequence length="307" mass="35411">MLGLTLDSFLAQDYPAGYEIIVVDNNSTDDTQQIIAEYLKYKNIKTFIEYRQGVHYARNSAAKIAQGNLLYYTDDDMLADKSLLRNLVQVFLENPIVASASGKILPKWEVEPPRWVKANLNNYLLSLNDLGDDTIIRDKDFCVYSCHQMIRADVFSSTGGFHPENTAGKWIGDGETGLNLEIQAQGYKFAYVGASVIWHMIPPARMTQEYLNKRLINQGNSDSYTNYRKYRYSQACLLGETLKHTYLGIKKFVYFVAYCLKHGCCKWETRATKAWTNYHIARVKYNLRLFFSYGLRQLVLKKSYHDD</sequence>
<organism evidence="2 3">
    <name type="scientific">Termititenax aidoneus</name>
    <dbReference type="NCBI Taxonomy" id="2218524"/>
    <lineage>
        <taxon>Bacteria</taxon>
        <taxon>Bacillati</taxon>
        <taxon>Candidatus Margulisiibacteriota</taxon>
        <taxon>Candidatus Termititenacia</taxon>
        <taxon>Candidatus Termititenacales</taxon>
        <taxon>Candidatus Termititenacaceae</taxon>
        <taxon>Candidatus Termititenax</taxon>
    </lineage>
</organism>
<proteinExistence type="predicted"/>
<evidence type="ECO:0000313" key="3">
    <source>
        <dbReference type="Proteomes" id="UP000269352"/>
    </source>
</evidence>
<dbReference type="CDD" id="cd00761">
    <property type="entry name" value="Glyco_tranf_GTA_type"/>
    <property type="match status" value="1"/>
</dbReference>
<dbReference type="Gene3D" id="3.90.550.10">
    <property type="entry name" value="Spore Coat Polysaccharide Biosynthesis Protein SpsA, Chain A"/>
    <property type="match status" value="1"/>
</dbReference>